<dbReference type="AlphaFoldDB" id="A0A2N3WJ88"/>
<accession>A0A2N3WJ88</accession>
<sequence>MPEIVAIIEAAQDAYRRFVAAEPDRDIRVAVGNAVGFLTADLTTAVQLTAATREG</sequence>
<dbReference type="RefSeq" id="WP_158242487.1">
    <property type="nucleotide sequence ID" value="NZ_PJMY01000003.1"/>
</dbReference>
<protein>
    <submittedName>
        <fullName evidence="1">Uncharacterized protein</fullName>
    </submittedName>
</protein>
<gene>
    <name evidence="1" type="ORF">ATK30_4795</name>
</gene>
<proteinExistence type="predicted"/>
<evidence type="ECO:0000313" key="2">
    <source>
        <dbReference type="Proteomes" id="UP000233750"/>
    </source>
</evidence>
<dbReference type="EMBL" id="PJMY01000003">
    <property type="protein sequence ID" value="PKV93935.1"/>
    <property type="molecule type" value="Genomic_DNA"/>
</dbReference>
<name>A0A2N3WJ88_9PSEU</name>
<organism evidence="1 2">
    <name type="scientific">Amycolatopsis echigonensis</name>
    <dbReference type="NCBI Taxonomy" id="2576905"/>
    <lineage>
        <taxon>Bacteria</taxon>
        <taxon>Bacillati</taxon>
        <taxon>Actinomycetota</taxon>
        <taxon>Actinomycetes</taxon>
        <taxon>Pseudonocardiales</taxon>
        <taxon>Pseudonocardiaceae</taxon>
        <taxon>Amycolatopsis</taxon>
    </lineage>
</organism>
<keyword evidence="2" id="KW-1185">Reference proteome</keyword>
<reference evidence="1 2" key="1">
    <citation type="submission" date="2017-12" db="EMBL/GenBank/DDBJ databases">
        <title>Sequencing the genomes of 1000 Actinobacteria strains.</title>
        <authorList>
            <person name="Klenk H.-P."/>
        </authorList>
    </citation>
    <scope>NUCLEOTIDE SEQUENCE [LARGE SCALE GENOMIC DNA]</scope>
    <source>
        <strain evidence="1 2">DSM 45165</strain>
    </source>
</reference>
<comment type="caution">
    <text evidence="1">The sequence shown here is derived from an EMBL/GenBank/DDBJ whole genome shotgun (WGS) entry which is preliminary data.</text>
</comment>
<evidence type="ECO:0000313" key="1">
    <source>
        <dbReference type="EMBL" id="PKV93935.1"/>
    </source>
</evidence>
<dbReference type="OrthoDB" id="3636271at2"/>
<dbReference type="Proteomes" id="UP000233750">
    <property type="component" value="Unassembled WGS sequence"/>
</dbReference>